<dbReference type="Gene3D" id="3.40.50.300">
    <property type="entry name" value="P-loop containing nucleotide triphosphate hydrolases"/>
    <property type="match status" value="1"/>
</dbReference>
<dbReference type="GO" id="GO:0003677">
    <property type="term" value="F:DNA binding"/>
    <property type="evidence" value="ECO:0007669"/>
    <property type="project" value="InterPro"/>
</dbReference>
<feature type="non-terminal residue" evidence="2">
    <location>
        <position position="156"/>
    </location>
</feature>
<dbReference type="Pfam" id="PF13481">
    <property type="entry name" value="AAA_25"/>
    <property type="match status" value="1"/>
</dbReference>
<feature type="domain" description="RecA family profile 1" evidence="1">
    <location>
        <begin position="67"/>
        <end position="156"/>
    </location>
</feature>
<proteinExistence type="predicted"/>
<dbReference type="GO" id="GO:0005524">
    <property type="term" value="F:ATP binding"/>
    <property type="evidence" value="ECO:0007669"/>
    <property type="project" value="InterPro"/>
</dbReference>
<dbReference type="PANTHER" id="PTHR32472:SF10">
    <property type="entry name" value="DNA REPAIR PROTEIN RADA-LIKE PROTEIN"/>
    <property type="match status" value="1"/>
</dbReference>
<organism evidence="2">
    <name type="scientific">marine metagenome</name>
    <dbReference type="NCBI Taxonomy" id="408172"/>
    <lineage>
        <taxon>unclassified sequences</taxon>
        <taxon>metagenomes</taxon>
        <taxon>ecological metagenomes</taxon>
    </lineage>
</organism>
<reference evidence="2" key="1">
    <citation type="submission" date="2018-05" db="EMBL/GenBank/DDBJ databases">
        <authorList>
            <person name="Lanie J.A."/>
            <person name="Ng W.-L."/>
            <person name="Kazmierczak K.M."/>
            <person name="Andrzejewski T.M."/>
            <person name="Davidsen T.M."/>
            <person name="Wayne K.J."/>
            <person name="Tettelin H."/>
            <person name="Glass J.I."/>
            <person name="Rusch D."/>
            <person name="Podicherti R."/>
            <person name="Tsui H.-C.T."/>
            <person name="Winkler M.E."/>
        </authorList>
    </citation>
    <scope>NUCLEOTIDE SEQUENCE</scope>
</reference>
<dbReference type="GO" id="GO:0000725">
    <property type="term" value="P:recombinational repair"/>
    <property type="evidence" value="ECO:0007669"/>
    <property type="project" value="TreeGrafter"/>
</dbReference>
<dbReference type="InterPro" id="IPR020588">
    <property type="entry name" value="RecA_ATP-bd"/>
</dbReference>
<protein>
    <recommendedName>
        <fullName evidence="1">RecA family profile 1 domain-containing protein</fullName>
    </recommendedName>
</protein>
<gene>
    <name evidence="2" type="ORF">METZ01_LOCUS394991</name>
</gene>
<dbReference type="SUPFAM" id="SSF52540">
    <property type="entry name" value="P-loop containing nucleoside triphosphate hydrolases"/>
    <property type="match status" value="1"/>
</dbReference>
<dbReference type="GO" id="GO:0005829">
    <property type="term" value="C:cytosol"/>
    <property type="evidence" value="ECO:0007669"/>
    <property type="project" value="TreeGrafter"/>
</dbReference>
<evidence type="ECO:0000313" key="2">
    <source>
        <dbReference type="EMBL" id="SVD42137.1"/>
    </source>
</evidence>
<sequence>MTRDKSRSLWQCRHCGAQAPQYQGFCHVCKIREPLLKETTHSVRGQYSWLSSTSVPPEELSEISLDETPRISLPLKEFNQVLGGGIVRGSLILIGGDPGVGKSTLLLQVSSLLAETYGSVVYVSGEESVQQIKLRAERLGISGRGIHVLAETDMSV</sequence>
<dbReference type="InterPro" id="IPR027417">
    <property type="entry name" value="P-loop_NTPase"/>
</dbReference>
<dbReference type="GO" id="GO:0140664">
    <property type="term" value="F:ATP-dependent DNA damage sensor activity"/>
    <property type="evidence" value="ECO:0007669"/>
    <property type="project" value="InterPro"/>
</dbReference>
<accession>A0A382V6S2</accession>
<evidence type="ECO:0000259" key="1">
    <source>
        <dbReference type="PROSITE" id="PS50162"/>
    </source>
</evidence>
<dbReference type="PRINTS" id="PR01874">
    <property type="entry name" value="DNAREPAIRADA"/>
</dbReference>
<name>A0A382V6S2_9ZZZZ</name>
<dbReference type="PANTHER" id="PTHR32472">
    <property type="entry name" value="DNA REPAIR PROTEIN RADA"/>
    <property type="match status" value="1"/>
</dbReference>
<dbReference type="AlphaFoldDB" id="A0A382V6S2"/>
<dbReference type="EMBL" id="UINC01149576">
    <property type="protein sequence ID" value="SVD42137.1"/>
    <property type="molecule type" value="Genomic_DNA"/>
</dbReference>
<dbReference type="PROSITE" id="PS50162">
    <property type="entry name" value="RECA_2"/>
    <property type="match status" value="1"/>
</dbReference>